<dbReference type="EMBL" id="BMVW01000001">
    <property type="protein sequence ID" value="GGY88436.1"/>
    <property type="molecule type" value="Genomic_DNA"/>
</dbReference>
<reference evidence="1" key="2">
    <citation type="submission" date="2020-09" db="EMBL/GenBank/DDBJ databases">
        <authorList>
            <person name="Sun Q."/>
            <person name="Ohkuma M."/>
        </authorList>
    </citation>
    <scope>NUCLEOTIDE SEQUENCE</scope>
    <source>
        <strain evidence="1">JCM 4815</strain>
    </source>
</reference>
<accession>A0A918P7T0</accession>
<organism evidence="1 2">
    <name type="scientific">Streptomyces poonensis</name>
    <dbReference type="NCBI Taxonomy" id="68255"/>
    <lineage>
        <taxon>Bacteria</taxon>
        <taxon>Bacillati</taxon>
        <taxon>Actinomycetota</taxon>
        <taxon>Actinomycetes</taxon>
        <taxon>Kitasatosporales</taxon>
        <taxon>Streptomycetaceae</taxon>
        <taxon>Streptomyces</taxon>
    </lineage>
</organism>
<keyword evidence="2" id="KW-1185">Reference proteome</keyword>
<evidence type="ECO:0000313" key="2">
    <source>
        <dbReference type="Proteomes" id="UP000622166"/>
    </source>
</evidence>
<proteinExistence type="predicted"/>
<dbReference type="AlphaFoldDB" id="A0A918P7T0"/>
<protein>
    <submittedName>
        <fullName evidence="1">Uncharacterized protein</fullName>
    </submittedName>
</protein>
<sequence>MSELDPRGGLLPSFRDDALHPPRYFATCGNGSELALELFGRCQAGLVEQLKRCNSSVTLEYNIKVALRHNYDQFGRVKPSLDDASSQSK</sequence>
<comment type="caution">
    <text evidence="1">The sequence shown here is derived from an EMBL/GenBank/DDBJ whole genome shotgun (WGS) entry which is preliminary data.</text>
</comment>
<gene>
    <name evidence="1" type="ORF">GCM10010365_03110</name>
</gene>
<dbReference type="Proteomes" id="UP000622166">
    <property type="component" value="Unassembled WGS sequence"/>
</dbReference>
<evidence type="ECO:0000313" key="1">
    <source>
        <dbReference type="EMBL" id="GGY88436.1"/>
    </source>
</evidence>
<reference evidence="1" key="1">
    <citation type="journal article" date="2014" name="Int. J. Syst. Evol. Microbiol.">
        <title>Complete genome sequence of Corynebacterium casei LMG S-19264T (=DSM 44701T), isolated from a smear-ripened cheese.</title>
        <authorList>
            <consortium name="US DOE Joint Genome Institute (JGI-PGF)"/>
            <person name="Walter F."/>
            <person name="Albersmeier A."/>
            <person name="Kalinowski J."/>
            <person name="Ruckert C."/>
        </authorList>
    </citation>
    <scope>NUCLEOTIDE SEQUENCE</scope>
    <source>
        <strain evidence="1">JCM 4815</strain>
    </source>
</reference>
<name>A0A918P7T0_9ACTN</name>